<feature type="transmembrane region" description="Helical" evidence="2">
    <location>
        <begin position="26"/>
        <end position="50"/>
    </location>
</feature>
<name>A0A7G9W411_ALKCA</name>
<keyword evidence="2" id="KW-0812">Transmembrane</keyword>
<dbReference type="Pfam" id="PF03816">
    <property type="entry name" value="LytR_cpsA_psr"/>
    <property type="match status" value="1"/>
</dbReference>
<evidence type="ECO:0000313" key="4">
    <source>
        <dbReference type="EMBL" id="QNO13423.1"/>
    </source>
</evidence>
<evidence type="ECO:0000256" key="1">
    <source>
        <dbReference type="ARBA" id="ARBA00006068"/>
    </source>
</evidence>
<dbReference type="PANTHER" id="PTHR33392:SF6">
    <property type="entry name" value="POLYISOPRENYL-TEICHOIC ACID--PEPTIDOGLYCAN TEICHOIC ACID TRANSFERASE TAGU"/>
    <property type="match status" value="1"/>
</dbReference>
<proteinExistence type="inferred from homology"/>
<feature type="domain" description="Cell envelope-related transcriptional attenuator" evidence="3">
    <location>
        <begin position="125"/>
        <end position="270"/>
    </location>
</feature>
<dbReference type="EMBL" id="CP058559">
    <property type="protein sequence ID" value="QNO13423.1"/>
    <property type="molecule type" value="Genomic_DNA"/>
</dbReference>
<dbReference type="RefSeq" id="WP_213167090.1">
    <property type="nucleotide sequence ID" value="NZ_CP058559.1"/>
</dbReference>
<keyword evidence="2" id="KW-0472">Membrane</keyword>
<evidence type="ECO:0000313" key="5">
    <source>
        <dbReference type="Proteomes" id="UP000516160"/>
    </source>
</evidence>
<dbReference type="InterPro" id="IPR004474">
    <property type="entry name" value="LytR_CpsA_psr"/>
</dbReference>
<dbReference type="PANTHER" id="PTHR33392">
    <property type="entry name" value="POLYISOPRENYL-TEICHOIC ACID--PEPTIDOGLYCAN TEICHOIC ACID TRANSFERASE TAGU"/>
    <property type="match status" value="1"/>
</dbReference>
<reference evidence="4 5" key="1">
    <citation type="submission" date="2020-07" db="EMBL/GenBank/DDBJ databases">
        <title>Alkalicella. sp. LB2 genome.</title>
        <authorList>
            <person name="Postec A."/>
            <person name="Quemeneur M."/>
        </authorList>
    </citation>
    <scope>NUCLEOTIDE SEQUENCE [LARGE SCALE GENOMIC DNA]</scope>
    <source>
        <strain evidence="4 5">LB2</strain>
    </source>
</reference>
<dbReference type="Proteomes" id="UP000516160">
    <property type="component" value="Chromosome"/>
</dbReference>
<dbReference type="NCBIfam" id="TIGR00350">
    <property type="entry name" value="lytR_cpsA_psr"/>
    <property type="match status" value="1"/>
</dbReference>
<gene>
    <name evidence="4" type="ORF">HYG86_00860</name>
</gene>
<accession>A0A7G9W411</accession>
<keyword evidence="5" id="KW-1185">Reference proteome</keyword>
<dbReference type="Gene3D" id="3.40.630.190">
    <property type="entry name" value="LCP protein"/>
    <property type="match status" value="1"/>
</dbReference>
<sequence>MTRSRVDKSKTKKIKIFNKEFTKKQIVLIVTAIVLVPLLVYGGTIGVRLWNIYSTISKDIDDFEGIDPSDLDVEEVEGDEIPEDEIDFIKYTDDPIYEQRSPKDPNKLNILLIGTDAVGGQGGHRADTIMVVQFDKTTNKSAILSIPRDTFVKIPGRKYDKINHSYAFGGPRLLKETIEGFLDIHIDHYAQVGFDGFGKIVDSLGGIPVNVQHDMIDSQGGHMVFSKGNHHMNGDQVLTYVRARYLTIGGSDFGRIKRQQEIMVTIFGSIRNNFSLNRTLNMLEAMSPFLRTDVTPTTVMSNWTNFTSVNPSAIELETLQGEGFIYKRIYYYRVPIIDARATMSQLTN</sequence>
<evidence type="ECO:0000259" key="3">
    <source>
        <dbReference type="Pfam" id="PF03816"/>
    </source>
</evidence>
<keyword evidence="2" id="KW-1133">Transmembrane helix</keyword>
<comment type="similarity">
    <text evidence="1">Belongs to the LytR/CpsA/Psr (LCP) family.</text>
</comment>
<evidence type="ECO:0000256" key="2">
    <source>
        <dbReference type="SAM" id="Phobius"/>
    </source>
</evidence>
<dbReference type="InterPro" id="IPR050922">
    <property type="entry name" value="LytR/CpsA/Psr_CW_biosynth"/>
</dbReference>
<protein>
    <submittedName>
        <fullName evidence="4">LCP family protein</fullName>
    </submittedName>
</protein>
<dbReference type="KEGG" id="acae:HYG86_00860"/>
<organism evidence="4 5">
    <name type="scientific">Alkalicella caledoniensis</name>
    <dbReference type="NCBI Taxonomy" id="2731377"/>
    <lineage>
        <taxon>Bacteria</taxon>
        <taxon>Bacillati</taxon>
        <taxon>Bacillota</taxon>
        <taxon>Clostridia</taxon>
        <taxon>Eubacteriales</taxon>
        <taxon>Proteinivoracaceae</taxon>
        <taxon>Alkalicella</taxon>
    </lineage>
</organism>
<dbReference type="AlphaFoldDB" id="A0A7G9W411"/>